<proteinExistence type="inferred from homology"/>
<dbReference type="InterPro" id="IPR022776">
    <property type="entry name" value="TRM13/UPF0224_CHHC_Znf_dom"/>
</dbReference>
<comment type="similarity">
    <text evidence="1 12">Belongs to the methyltransferase TRM13 family.</text>
</comment>
<evidence type="ECO:0000256" key="7">
    <source>
        <dbReference type="ARBA" id="ARBA00022771"/>
    </source>
</evidence>
<evidence type="ECO:0000256" key="5">
    <source>
        <dbReference type="ARBA" id="ARBA00022694"/>
    </source>
</evidence>
<accession>A0A836EB98</accession>
<evidence type="ECO:0000259" key="13">
    <source>
        <dbReference type="PROSITE" id="PS51800"/>
    </source>
</evidence>
<evidence type="ECO:0000313" key="14">
    <source>
        <dbReference type="EMBL" id="KAG5310237.1"/>
    </source>
</evidence>
<keyword evidence="5 12" id="KW-0819">tRNA processing</keyword>
<sequence length="407" mass="46192">MMDSNHCMHFVERKKRFCRMTVQKGHRYCGEHQLWDIAGSDTRNERVPCPLDPTHTCYRSKLTKHLGVCNVKRRLDAQPTFVVEGTNLDDETIVTPPRVPLSQLNESVVRMVIRKIHAAYDELPEFFQTILRHNVLEDKLNDETSGSKVRKHLLQNASLLGHLEQAGLVQDDTCFIEFGAGKAQLTYWLGQIIKDKSNSCILLVDRSSHRHKSDNKLKREESRLAVKRIRADIADLQLNQISEIQPIKYKVGIAKHLCGTATDLAIRCLVKSMNSEPKVDVRGLIVAFCCHHKCEYSSYVGRKYLQQCGFTTDEFPVLCSIVSWATCGCRLKSDVNSPSDATSDTASRISSKSDEREVIGRKAKTLLNWGRLVFLKSVGFQAELLYYISTDISLENMCIVATRERSS</sequence>
<evidence type="ECO:0000256" key="3">
    <source>
        <dbReference type="ARBA" id="ARBA00022679"/>
    </source>
</evidence>
<dbReference type="EC" id="2.1.1.225" evidence="12"/>
<dbReference type="Pfam" id="PF11722">
    <property type="entry name" value="zf-TRM13_CCCH"/>
    <property type="match status" value="1"/>
</dbReference>
<dbReference type="AlphaFoldDB" id="A0A836EB98"/>
<evidence type="ECO:0000256" key="10">
    <source>
        <dbReference type="ARBA" id="ARBA00048635"/>
    </source>
</evidence>
<keyword evidence="2 12" id="KW-0489">Methyltransferase</keyword>
<dbReference type="PANTHER" id="PTHR12998:SF0">
    <property type="entry name" value="TRNA:M(4)X MODIFICATION ENZYME TRM13 HOMOLOG"/>
    <property type="match status" value="1"/>
</dbReference>
<feature type="domain" description="CHHC U11-48K-type" evidence="13">
    <location>
        <begin position="46"/>
        <end position="73"/>
    </location>
</feature>
<dbReference type="EMBL" id="JAANHZ010000506">
    <property type="protein sequence ID" value="KAG5310237.1"/>
    <property type="molecule type" value="Genomic_DNA"/>
</dbReference>
<dbReference type="GO" id="GO:0030488">
    <property type="term" value="P:tRNA methylation"/>
    <property type="evidence" value="ECO:0007669"/>
    <property type="project" value="InterPro"/>
</dbReference>
<keyword evidence="6 12" id="KW-0479">Metal-binding</keyword>
<keyword evidence="15" id="KW-1185">Reference proteome</keyword>
<evidence type="ECO:0000256" key="11">
    <source>
        <dbReference type="ARBA" id="ARBA00049393"/>
    </source>
</evidence>
<comment type="catalytic activity">
    <reaction evidence="11 12">
        <text>adenosine(4) in tRNA(His) + S-adenosyl-L-methionine = 2'-O-methyladenosine(4) in tRNA(His) + S-adenosyl-L-homocysteine + H(+)</text>
        <dbReference type="Rhea" id="RHEA:43196"/>
        <dbReference type="Rhea" id="RHEA-COMP:10401"/>
        <dbReference type="Rhea" id="RHEA-COMP:10402"/>
        <dbReference type="ChEBI" id="CHEBI:15378"/>
        <dbReference type="ChEBI" id="CHEBI:57856"/>
        <dbReference type="ChEBI" id="CHEBI:59789"/>
        <dbReference type="ChEBI" id="CHEBI:74411"/>
        <dbReference type="ChEBI" id="CHEBI:74477"/>
        <dbReference type="EC" id="2.1.1.225"/>
    </reaction>
</comment>
<organism evidence="14 15">
    <name type="scientific">Acromyrmex insinuator</name>
    <dbReference type="NCBI Taxonomy" id="230686"/>
    <lineage>
        <taxon>Eukaryota</taxon>
        <taxon>Metazoa</taxon>
        <taxon>Ecdysozoa</taxon>
        <taxon>Arthropoda</taxon>
        <taxon>Hexapoda</taxon>
        <taxon>Insecta</taxon>
        <taxon>Pterygota</taxon>
        <taxon>Neoptera</taxon>
        <taxon>Endopterygota</taxon>
        <taxon>Hymenoptera</taxon>
        <taxon>Apocrita</taxon>
        <taxon>Aculeata</taxon>
        <taxon>Formicoidea</taxon>
        <taxon>Formicidae</taxon>
        <taxon>Myrmicinae</taxon>
        <taxon>Acromyrmex</taxon>
    </lineage>
</organism>
<keyword evidence="4 12" id="KW-0949">S-adenosyl-L-methionine</keyword>
<dbReference type="GO" id="GO:0106050">
    <property type="term" value="F:tRNA 2'-O-methyltransferase activity"/>
    <property type="evidence" value="ECO:0007669"/>
    <property type="project" value="UniProtKB-UniRule"/>
</dbReference>
<evidence type="ECO:0000256" key="6">
    <source>
        <dbReference type="ARBA" id="ARBA00022723"/>
    </source>
</evidence>
<evidence type="ECO:0000256" key="4">
    <source>
        <dbReference type="ARBA" id="ARBA00022691"/>
    </source>
</evidence>
<keyword evidence="3 12" id="KW-0808">Transferase</keyword>
<dbReference type="PANTHER" id="PTHR12998">
    <property type="entry name" value="TRNA:M(4)X MODIFICATION ENZYME TRM13 HOMOLOG"/>
    <property type="match status" value="1"/>
</dbReference>
<dbReference type="Pfam" id="PF05206">
    <property type="entry name" value="TRM13"/>
    <property type="match status" value="1"/>
</dbReference>
<feature type="non-terminal residue" evidence="14">
    <location>
        <position position="1"/>
    </location>
</feature>
<dbReference type="Pfam" id="PF05253">
    <property type="entry name" value="zf-U11-48K"/>
    <property type="match status" value="1"/>
</dbReference>
<dbReference type="InterPro" id="IPR021721">
    <property type="entry name" value="Znf_CCCH-type_TRM13"/>
</dbReference>
<dbReference type="PROSITE" id="PS51800">
    <property type="entry name" value="ZF_CHHC_U11_48K"/>
    <property type="match status" value="1"/>
</dbReference>
<evidence type="ECO:0000256" key="8">
    <source>
        <dbReference type="ARBA" id="ARBA00022833"/>
    </source>
</evidence>
<dbReference type="Proteomes" id="UP000667349">
    <property type="component" value="Unassembled WGS sequence"/>
</dbReference>
<comment type="function">
    <text evidence="12">tRNA methylase which 2'-O-methylates cytidine(4) in tRNA(Pro) and tRNA(Gly)(GCC), and adenosine(4) in tRNA(His).</text>
</comment>
<evidence type="ECO:0000313" key="15">
    <source>
        <dbReference type="Proteomes" id="UP000667349"/>
    </source>
</evidence>
<name>A0A836EB98_9HYME</name>
<evidence type="ECO:0000256" key="12">
    <source>
        <dbReference type="RuleBase" id="RU367103"/>
    </source>
</evidence>
<evidence type="ECO:0000256" key="2">
    <source>
        <dbReference type="ARBA" id="ARBA00022603"/>
    </source>
</evidence>
<dbReference type="InterPro" id="IPR039044">
    <property type="entry name" value="Trm13"/>
</dbReference>
<protein>
    <recommendedName>
        <fullName evidence="12">tRNA:m(4)X modification enzyme TRM13</fullName>
        <ecNumber evidence="12">2.1.1.225</ecNumber>
    </recommendedName>
</protein>
<evidence type="ECO:0000256" key="9">
    <source>
        <dbReference type="ARBA" id="ARBA00048165"/>
    </source>
</evidence>
<dbReference type="GO" id="GO:0008270">
    <property type="term" value="F:zinc ion binding"/>
    <property type="evidence" value="ECO:0007669"/>
    <property type="project" value="UniProtKB-KW"/>
</dbReference>
<comment type="catalytic activity">
    <reaction evidence="10 12">
        <text>cytidine(4) in tRNA(Gly)(GCC) + S-adenosyl-L-methionine = 2'-O-methylcytidine(4) in tRNA(Gly)(GCC) + S-adenosyl-L-homocysteine + H(+)</text>
        <dbReference type="Rhea" id="RHEA:43192"/>
        <dbReference type="Rhea" id="RHEA-COMP:10399"/>
        <dbReference type="Rhea" id="RHEA-COMP:10400"/>
        <dbReference type="ChEBI" id="CHEBI:15378"/>
        <dbReference type="ChEBI" id="CHEBI:57856"/>
        <dbReference type="ChEBI" id="CHEBI:59789"/>
        <dbReference type="ChEBI" id="CHEBI:74495"/>
        <dbReference type="ChEBI" id="CHEBI:82748"/>
        <dbReference type="EC" id="2.1.1.225"/>
    </reaction>
</comment>
<gene>
    <name evidence="14" type="primary">Trmt13</name>
    <name evidence="14" type="ORF">G6Z75_0009459</name>
</gene>
<evidence type="ECO:0000256" key="1">
    <source>
        <dbReference type="ARBA" id="ARBA00005265"/>
    </source>
</evidence>
<comment type="catalytic activity">
    <reaction evidence="9 12">
        <text>cytidine(4) in tRNA(Pro) + S-adenosyl-L-methionine = 2'-O-methylcytidine(4) in tRNA(Pro) + S-adenosyl-L-homocysteine + H(+)</text>
        <dbReference type="Rhea" id="RHEA:32767"/>
        <dbReference type="Rhea" id="RHEA-COMP:10397"/>
        <dbReference type="Rhea" id="RHEA-COMP:10398"/>
        <dbReference type="ChEBI" id="CHEBI:15378"/>
        <dbReference type="ChEBI" id="CHEBI:57856"/>
        <dbReference type="ChEBI" id="CHEBI:59789"/>
        <dbReference type="ChEBI" id="CHEBI:74495"/>
        <dbReference type="ChEBI" id="CHEBI:82748"/>
        <dbReference type="EC" id="2.1.1.225"/>
    </reaction>
</comment>
<reference evidence="14" key="1">
    <citation type="submission" date="2020-02" db="EMBL/GenBank/DDBJ databases">
        <title>Relaxed selection underlies rapid genomic changes in the transitions from sociality to social parasitism in ants.</title>
        <authorList>
            <person name="Bi X."/>
        </authorList>
    </citation>
    <scope>NUCLEOTIDE SEQUENCE</scope>
    <source>
        <strain evidence="14">BGI-DK2013a</strain>
        <tissue evidence="14">Whole body</tissue>
    </source>
</reference>
<comment type="caution">
    <text evidence="14">The sequence shown here is derived from an EMBL/GenBank/DDBJ whole genome shotgun (WGS) entry which is preliminary data.</text>
</comment>
<feature type="non-terminal residue" evidence="14">
    <location>
        <position position="407"/>
    </location>
</feature>
<keyword evidence="7 12" id="KW-0863">Zinc-finger</keyword>
<dbReference type="InterPro" id="IPR007871">
    <property type="entry name" value="Methyltransferase_TRM13"/>
</dbReference>
<keyword evidence="8 12" id="KW-0862">Zinc</keyword>